<dbReference type="AlphaFoldDB" id="A0A6N9NIE9"/>
<organism evidence="2 3">
    <name type="scientific">Acidiluteibacter ferrifornacis</name>
    <dbReference type="NCBI Taxonomy" id="2692424"/>
    <lineage>
        <taxon>Bacteria</taxon>
        <taxon>Pseudomonadati</taxon>
        <taxon>Bacteroidota</taxon>
        <taxon>Flavobacteriia</taxon>
        <taxon>Flavobacteriales</taxon>
        <taxon>Cryomorphaceae</taxon>
        <taxon>Acidiluteibacter</taxon>
    </lineage>
</organism>
<feature type="chain" id="PRO_5027087079" description="Carboxypeptidase-like regulatory domain-containing protein" evidence="1">
    <location>
        <begin position="20"/>
        <end position="872"/>
    </location>
</feature>
<dbReference type="InterPro" id="IPR008969">
    <property type="entry name" value="CarboxyPept-like_regulatory"/>
</dbReference>
<comment type="caution">
    <text evidence="2">The sequence shown here is derived from an EMBL/GenBank/DDBJ whole genome shotgun (WGS) entry which is preliminary data.</text>
</comment>
<dbReference type="RefSeq" id="WP_160632553.1">
    <property type="nucleotide sequence ID" value="NZ_WWNE01000005.1"/>
</dbReference>
<name>A0A6N9NIE9_9FLAO</name>
<dbReference type="EMBL" id="WWNE01000005">
    <property type="protein sequence ID" value="NBG65602.1"/>
    <property type="molecule type" value="Genomic_DNA"/>
</dbReference>
<evidence type="ECO:0000313" key="2">
    <source>
        <dbReference type="EMBL" id="NBG65602.1"/>
    </source>
</evidence>
<proteinExistence type="predicted"/>
<reference evidence="2 3" key="1">
    <citation type="submission" date="2019-12" db="EMBL/GenBank/DDBJ databases">
        <authorList>
            <person name="Zhao J."/>
        </authorList>
    </citation>
    <scope>NUCLEOTIDE SEQUENCE [LARGE SCALE GENOMIC DNA]</scope>
    <source>
        <strain evidence="2 3">S-15</strain>
    </source>
</reference>
<dbReference type="Proteomes" id="UP000470771">
    <property type="component" value="Unassembled WGS sequence"/>
</dbReference>
<dbReference type="SUPFAM" id="SSF49464">
    <property type="entry name" value="Carboxypeptidase regulatory domain-like"/>
    <property type="match status" value="1"/>
</dbReference>
<dbReference type="InterPro" id="IPR043741">
    <property type="entry name" value="DUF5686"/>
</dbReference>
<evidence type="ECO:0000256" key="1">
    <source>
        <dbReference type="SAM" id="SignalP"/>
    </source>
</evidence>
<evidence type="ECO:0008006" key="4">
    <source>
        <dbReference type="Google" id="ProtNLM"/>
    </source>
</evidence>
<dbReference type="Pfam" id="PF13715">
    <property type="entry name" value="CarbopepD_reg_2"/>
    <property type="match status" value="1"/>
</dbReference>
<feature type="signal peptide" evidence="1">
    <location>
        <begin position="1"/>
        <end position="19"/>
    </location>
</feature>
<accession>A0A6N9NIE9</accession>
<keyword evidence="3" id="KW-1185">Reference proteome</keyword>
<gene>
    <name evidence="2" type="ORF">GQN54_05705</name>
</gene>
<sequence length="872" mass="100930">MKQTFFLFLLITACSVSFSQNSCNLKGIITDEKGEPIPYANIFIQELATASMANINGRFDIPVKCGDYKVNIQSVGYESQAISMDGNSAQLQIQLNPISYLFPNENESAIVEDPSYNIMRKAIVMAQYYQKQIEGYQSDLYIRGFSDVDNIPNLIKKFAEKEGLGEVQTGDLVESILNYSYTSPNTVKEKYSFKKADLIDTTKAIPSYINLDFYQLGGQEVINPISRNAFKVYKFEYQGSYIEDNSTIHKIKIIPKRKGSYLIKGFLYINEGLWNINHVDVVLQKQYFQVEYKQRYNEIKPLVWMPTNHLIKVSGKGLGLRFQLNYLASLSNLTVQTDYKIDASIDQNYEATKGNLENYESNILLNNSAEQHKIEQLITKETLTNRETYKLVRLIKKLQKKRERNDKTRSMEVKFIHSINYSDSAFNQSDSAWKAVRQIPLSDKELETFKSIRSNEKVAKNESESTAQPSLLKDLFLFNDKIISKNKKHIFEPKGLLIGAFPYYNTVDGFLPVKSLLDYTWDNRRDKFITITPIVGYAVARKTYTGRLEIKSQYNKEKRGLIHISGGRRTTGFNQNDPISDRLNTISTTFFTGNVKKLFQHDFVKMDHQIDVINGLVFSLGGEYAYRQALSNNSDFKLLDITNKEYTPNVPENIEVTNNPKLIRNNTAVTFRAKLEWTPRQFYTFKDNQKVLLESNYPTFGIGYRKGIENVFNSQADYDLIKISVQQTFPFLLLDKVNYYFEAGRFFNTNSIYFADYQNFNTAPTFVIDNPKINGFRLLDYYGFNTKDYYLESHFSIENDHLLLKFLPFLNRTNMDEKLEFGYLYSDRNIHYAELGLSLTQIFYLMDAGVFASFEDAQFERVAVKVAFYFLQ</sequence>
<evidence type="ECO:0000313" key="3">
    <source>
        <dbReference type="Proteomes" id="UP000470771"/>
    </source>
</evidence>
<protein>
    <recommendedName>
        <fullName evidence="4">Carboxypeptidase-like regulatory domain-containing protein</fullName>
    </recommendedName>
</protein>
<keyword evidence="1" id="KW-0732">Signal</keyword>
<dbReference type="Pfam" id="PF18939">
    <property type="entry name" value="DUF5686"/>
    <property type="match status" value="1"/>
</dbReference>
<dbReference type="Gene3D" id="2.60.40.1120">
    <property type="entry name" value="Carboxypeptidase-like, regulatory domain"/>
    <property type="match status" value="1"/>
</dbReference>